<feature type="active site" evidence="1">
    <location>
        <position position="241"/>
    </location>
</feature>
<name>A0A3Q8SD18_9BACL</name>
<dbReference type="KEGG" id="plen:EIM92_18075"/>
<dbReference type="SUPFAM" id="SSF50156">
    <property type="entry name" value="PDZ domain-like"/>
    <property type="match status" value="1"/>
</dbReference>
<organism evidence="4 5">
    <name type="scientific">Paenibacillus lentus</name>
    <dbReference type="NCBI Taxonomy" id="1338368"/>
    <lineage>
        <taxon>Bacteria</taxon>
        <taxon>Bacillati</taxon>
        <taxon>Bacillota</taxon>
        <taxon>Bacilli</taxon>
        <taxon>Bacillales</taxon>
        <taxon>Paenibacillaceae</taxon>
        <taxon>Paenibacillus</taxon>
    </lineage>
</organism>
<sequence>MRQSRSGVIKAGLYIITLAIIVYVVVYMPTPYMINQPGTAEEIKPMLTIPAGDPEEEGTFMLTTVSVSYANIAMLATSQFQSHTEVVRKEPDRDEKEYATQQHYYMSSSQSNAIMAAYNLANVKYDVVPEYVFVVGLSKTFTSKGDFQSGDIISEVEGQPVERFEDLPELLQGKKAGDRVEVVLNRDGEEIRQQVELVEIGQGDVAPKAGLGVSVGEVRKVKPADKDKEVRFADTRIGGPSAGLMFTLEIYNQLTPGDLSKGYRIAGTGTISEDGTIGSIGGVQFKIVASHREGAEIFFVPEANYKDAKAKADEIGTTMQLVAVKHAEEALRYLEELPTKKSAKSEVKP</sequence>
<evidence type="ECO:0000256" key="2">
    <source>
        <dbReference type="SAM" id="Phobius"/>
    </source>
</evidence>
<dbReference type="Gene3D" id="2.30.42.10">
    <property type="match status" value="1"/>
</dbReference>
<comment type="catalytic activity">
    <reaction evidence="1">
        <text>Hydrolysis of proteins in presence of ATP.</text>
        <dbReference type="EC" id="3.4.21.53"/>
    </reaction>
</comment>
<dbReference type="EC" id="3.4.21.53" evidence="1"/>
<dbReference type="GO" id="GO:0030163">
    <property type="term" value="P:protein catabolic process"/>
    <property type="evidence" value="ECO:0007669"/>
    <property type="project" value="InterPro"/>
</dbReference>
<dbReference type="GO" id="GO:0006508">
    <property type="term" value="P:proteolysis"/>
    <property type="evidence" value="ECO:0007669"/>
    <property type="project" value="UniProtKB-KW"/>
</dbReference>
<dbReference type="GO" id="GO:0005524">
    <property type="term" value="F:ATP binding"/>
    <property type="evidence" value="ECO:0007669"/>
    <property type="project" value="InterPro"/>
</dbReference>
<dbReference type="Pfam" id="PF13180">
    <property type="entry name" value="PDZ_2"/>
    <property type="match status" value="1"/>
</dbReference>
<keyword evidence="2" id="KW-1133">Transmembrane helix</keyword>
<dbReference type="EMBL" id="CP034248">
    <property type="protein sequence ID" value="AZK47836.1"/>
    <property type="molecule type" value="Genomic_DNA"/>
</dbReference>
<keyword evidence="1" id="KW-0645">Protease</keyword>
<proteinExistence type="inferred from homology"/>
<dbReference type="NCBIfam" id="NF041438">
    <property type="entry name" value="SepM_fam_S16"/>
    <property type="match status" value="1"/>
</dbReference>
<evidence type="ECO:0000313" key="5">
    <source>
        <dbReference type="Proteomes" id="UP000273145"/>
    </source>
</evidence>
<feature type="transmembrane region" description="Helical" evidence="2">
    <location>
        <begin position="12"/>
        <end position="34"/>
    </location>
</feature>
<evidence type="ECO:0000313" key="4">
    <source>
        <dbReference type="EMBL" id="AZK47836.1"/>
    </source>
</evidence>
<reference evidence="4 5" key="1">
    <citation type="submission" date="2018-11" db="EMBL/GenBank/DDBJ databases">
        <title>Genome sequencing of Paenibacillus lentus DSM25539(T).</title>
        <authorList>
            <person name="Kook J.-K."/>
            <person name="Park S.-N."/>
            <person name="Lim Y.K."/>
        </authorList>
    </citation>
    <scope>NUCLEOTIDE SEQUENCE [LARGE SCALE GENOMIC DNA]</scope>
    <source>
        <strain evidence="4 5">DSM 25539</strain>
    </source>
</reference>
<keyword evidence="5" id="KW-1185">Reference proteome</keyword>
<dbReference type="Pfam" id="PF05362">
    <property type="entry name" value="Lon_C"/>
    <property type="match status" value="1"/>
</dbReference>
<dbReference type="InterPro" id="IPR001478">
    <property type="entry name" value="PDZ"/>
</dbReference>
<dbReference type="PANTHER" id="PTHR10046">
    <property type="entry name" value="ATP DEPENDENT LON PROTEASE FAMILY MEMBER"/>
    <property type="match status" value="1"/>
</dbReference>
<dbReference type="RefSeq" id="WP_125084008.1">
    <property type="nucleotide sequence ID" value="NZ_CP034248.1"/>
</dbReference>
<keyword evidence="2" id="KW-0472">Membrane</keyword>
<keyword evidence="1" id="KW-0378">Hydrolase</keyword>
<keyword evidence="2" id="KW-0812">Transmembrane</keyword>
<dbReference type="SUPFAM" id="SSF54211">
    <property type="entry name" value="Ribosomal protein S5 domain 2-like"/>
    <property type="match status" value="1"/>
</dbReference>
<comment type="similarity">
    <text evidence="1">Belongs to the peptidase S16 family.</text>
</comment>
<keyword evidence="1" id="KW-0720">Serine protease</keyword>
<dbReference type="Gene3D" id="3.30.230.10">
    <property type="match status" value="1"/>
</dbReference>
<dbReference type="AlphaFoldDB" id="A0A3Q8SD18"/>
<dbReference type="GO" id="GO:0004252">
    <property type="term" value="F:serine-type endopeptidase activity"/>
    <property type="evidence" value="ECO:0007669"/>
    <property type="project" value="UniProtKB-UniRule"/>
</dbReference>
<gene>
    <name evidence="4" type="ORF">EIM92_18075</name>
</gene>
<dbReference type="InterPro" id="IPR036034">
    <property type="entry name" value="PDZ_sf"/>
</dbReference>
<protein>
    <recommendedName>
        <fullName evidence="1">endopeptidase La</fullName>
        <ecNumber evidence="1">3.4.21.53</ecNumber>
    </recommendedName>
</protein>
<dbReference type="GO" id="GO:0004176">
    <property type="term" value="F:ATP-dependent peptidase activity"/>
    <property type="evidence" value="ECO:0007669"/>
    <property type="project" value="UniProtKB-UniRule"/>
</dbReference>
<dbReference type="Proteomes" id="UP000273145">
    <property type="component" value="Chromosome"/>
</dbReference>
<feature type="domain" description="Lon proteolytic" evidence="3">
    <location>
        <begin position="237"/>
        <end position="337"/>
    </location>
</feature>
<dbReference type="PROSITE" id="PS51786">
    <property type="entry name" value="LON_PROTEOLYTIC"/>
    <property type="match status" value="1"/>
</dbReference>
<dbReference type="OrthoDB" id="2356897at2"/>
<feature type="active site" evidence="1">
    <location>
        <position position="286"/>
    </location>
</feature>
<evidence type="ECO:0000256" key="1">
    <source>
        <dbReference type="PROSITE-ProRule" id="PRU01122"/>
    </source>
</evidence>
<dbReference type="InterPro" id="IPR014721">
    <property type="entry name" value="Ribsml_uS5_D2-typ_fold_subgr"/>
</dbReference>
<dbReference type="InterPro" id="IPR008269">
    <property type="entry name" value="Lon_proteolytic"/>
</dbReference>
<accession>A0A3Q8SD18</accession>
<evidence type="ECO:0000259" key="3">
    <source>
        <dbReference type="PROSITE" id="PS51786"/>
    </source>
</evidence>
<dbReference type="InterPro" id="IPR027065">
    <property type="entry name" value="Lon_Prtase"/>
</dbReference>
<dbReference type="InterPro" id="IPR020568">
    <property type="entry name" value="Ribosomal_Su5_D2-typ_SF"/>
</dbReference>